<evidence type="ECO:0000313" key="10">
    <source>
        <dbReference type="EMBL" id="BAS27264.1"/>
    </source>
</evidence>
<dbReference type="SUPFAM" id="SSF50037">
    <property type="entry name" value="C-terminal domain of transcriptional repressors"/>
    <property type="match status" value="1"/>
</dbReference>
<evidence type="ECO:0000256" key="2">
    <source>
        <dbReference type="ARBA" id="ARBA00007871"/>
    </source>
</evidence>
<comment type="similarity">
    <text evidence="2">Belongs to the DtxR/MntR family.</text>
</comment>
<protein>
    <submittedName>
        <fullName evidence="10">Iron dependent repressor</fullName>
    </submittedName>
</protein>
<dbReference type="GO" id="GO:0003677">
    <property type="term" value="F:DNA binding"/>
    <property type="evidence" value="ECO:0007669"/>
    <property type="project" value="UniProtKB-KW"/>
</dbReference>
<evidence type="ECO:0000256" key="7">
    <source>
        <dbReference type="ARBA" id="ARBA00023163"/>
    </source>
</evidence>
<dbReference type="Gene3D" id="2.30.30.90">
    <property type="match status" value="1"/>
</dbReference>
<keyword evidence="4" id="KW-0408">Iron</keyword>
<comment type="subunit">
    <text evidence="3">Homodimer.</text>
</comment>
<dbReference type="PANTHER" id="PTHR33238">
    <property type="entry name" value="IRON (METAL) DEPENDENT REPRESSOR, DTXR FAMILY"/>
    <property type="match status" value="1"/>
</dbReference>
<evidence type="ECO:0000256" key="4">
    <source>
        <dbReference type="ARBA" id="ARBA00023004"/>
    </source>
</evidence>
<evidence type="ECO:0000313" key="11">
    <source>
        <dbReference type="Proteomes" id="UP000065807"/>
    </source>
</evidence>
<dbReference type="SUPFAM" id="SSF46785">
    <property type="entry name" value="Winged helix' DNA-binding domain"/>
    <property type="match status" value="1"/>
</dbReference>
<dbReference type="GO" id="GO:0046914">
    <property type="term" value="F:transition metal ion binding"/>
    <property type="evidence" value="ECO:0007669"/>
    <property type="project" value="InterPro"/>
</dbReference>
<reference evidence="11" key="1">
    <citation type="submission" date="2015-07" db="EMBL/GenBank/DDBJ databases">
        <title>Complete genome sequence and phylogenetic analysis of Limnochorda pilosa.</title>
        <authorList>
            <person name="Watanabe M."/>
            <person name="Kojima H."/>
            <person name="Fukui M."/>
        </authorList>
    </citation>
    <scope>NUCLEOTIDE SEQUENCE [LARGE SCALE GENOMIC DNA]</scope>
    <source>
        <strain evidence="11">HC45</strain>
    </source>
</reference>
<feature type="region of interest" description="Disordered" evidence="8">
    <location>
        <begin position="219"/>
        <end position="242"/>
    </location>
</feature>
<feature type="compositionally biased region" description="Gly residues" evidence="8">
    <location>
        <begin position="231"/>
        <end position="242"/>
    </location>
</feature>
<dbReference type="EMBL" id="AP014924">
    <property type="protein sequence ID" value="BAS27264.1"/>
    <property type="molecule type" value="Genomic_DNA"/>
</dbReference>
<reference evidence="11" key="2">
    <citation type="journal article" date="2016" name="Int. J. Syst. Evol. Microbiol.">
        <title>Complete genome sequence and cell structure of Limnochorda pilosa, a Gram-negative spore-former within the phylum Firmicutes.</title>
        <authorList>
            <person name="Watanabe M."/>
            <person name="Kojima H."/>
            <person name="Fukui M."/>
        </authorList>
    </citation>
    <scope>NUCLEOTIDE SEQUENCE [LARGE SCALE GENOMIC DNA]</scope>
    <source>
        <strain evidence="11">HC45</strain>
    </source>
</reference>
<dbReference type="KEGG" id="lpil:LIP_1413"/>
<feature type="domain" description="HTH dtxR-type" evidence="9">
    <location>
        <begin position="3"/>
        <end position="64"/>
    </location>
</feature>
<dbReference type="SMART" id="SM00529">
    <property type="entry name" value="HTH_DTXR"/>
    <property type="match status" value="1"/>
</dbReference>
<dbReference type="InterPro" id="IPR050536">
    <property type="entry name" value="DtxR_MntR_Metal-Reg"/>
</dbReference>
<dbReference type="OrthoDB" id="9791355at2"/>
<dbReference type="GO" id="GO:0003700">
    <property type="term" value="F:DNA-binding transcription factor activity"/>
    <property type="evidence" value="ECO:0007669"/>
    <property type="project" value="InterPro"/>
</dbReference>
<organism evidence="10 11">
    <name type="scientific">Limnochorda pilosa</name>
    <dbReference type="NCBI Taxonomy" id="1555112"/>
    <lineage>
        <taxon>Bacteria</taxon>
        <taxon>Bacillati</taxon>
        <taxon>Bacillota</taxon>
        <taxon>Limnochordia</taxon>
        <taxon>Limnochordales</taxon>
        <taxon>Limnochordaceae</taxon>
        <taxon>Limnochorda</taxon>
    </lineage>
</organism>
<dbReference type="GO" id="GO:0005737">
    <property type="term" value="C:cytoplasm"/>
    <property type="evidence" value="ECO:0007669"/>
    <property type="project" value="UniProtKB-SubCell"/>
</dbReference>
<evidence type="ECO:0000256" key="1">
    <source>
        <dbReference type="ARBA" id="ARBA00004496"/>
    </source>
</evidence>
<evidence type="ECO:0000256" key="6">
    <source>
        <dbReference type="ARBA" id="ARBA00023125"/>
    </source>
</evidence>
<dbReference type="SUPFAM" id="SSF47979">
    <property type="entry name" value="Iron-dependent repressor protein, dimerization domain"/>
    <property type="match status" value="1"/>
</dbReference>
<gene>
    <name evidence="10" type="ORF">LIP_1413</name>
</gene>
<proteinExistence type="inferred from homology"/>
<dbReference type="Pfam" id="PF04023">
    <property type="entry name" value="FeoA"/>
    <property type="match status" value="1"/>
</dbReference>
<dbReference type="InterPro" id="IPR007167">
    <property type="entry name" value="Fe-transptr_FeoA-like"/>
</dbReference>
<dbReference type="InterPro" id="IPR022689">
    <property type="entry name" value="Iron_dep_repressor"/>
</dbReference>
<keyword evidence="5" id="KW-0805">Transcription regulation</keyword>
<accession>A0A0K2SKA5</accession>
<evidence type="ECO:0000256" key="8">
    <source>
        <dbReference type="SAM" id="MobiDB-lite"/>
    </source>
</evidence>
<dbReference type="InterPro" id="IPR036421">
    <property type="entry name" value="Fe_dep_repressor_sf"/>
</dbReference>
<dbReference type="InterPro" id="IPR036388">
    <property type="entry name" value="WH-like_DNA-bd_sf"/>
</dbReference>
<dbReference type="Pfam" id="PF02742">
    <property type="entry name" value="Fe_dep_repr_C"/>
    <property type="match status" value="1"/>
</dbReference>
<comment type="subcellular location">
    <subcellularLocation>
        <location evidence="1">Cytoplasm</location>
    </subcellularLocation>
</comment>
<dbReference type="RefSeq" id="WP_068135883.1">
    <property type="nucleotide sequence ID" value="NZ_AP014924.1"/>
</dbReference>
<dbReference type="Gene3D" id="1.10.60.10">
    <property type="entry name" value="Iron dependent repressor, metal binding and dimerisation domain"/>
    <property type="match status" value="1"/>
</dbReference>
<dbReference type="GO" id="GO:0046983">
    <property type="term" value="F:protein dimerization activity"/>
    <property type="evidence" value="ECO:0007669"/>
    <property type="project" value="InterPro"/>
</dbReference>
<dbReference type="InterPro" id="IPR038157">
    <property type="entry name" value="FeoA_core_dom"/>
</dbReference>
<dbReference type="STRING" id="1555112.LIP_1413"/>
<name>A0A0K2SKA5_LIMPI</name>
<evidence type="ECO:0000256" key="3">
    <source>
        <dbReference type="ARBA" id="ARBA00011738"/>
    </source>
</evidence>
<dbReference type="Proteomes" id="UP000065807">
    <property type="component" value="Chromosome"/>
</dbReference>
<dbReference type="Pfam" id="PF01325">
    <property type="entry name" value="Fe_dep_repress"/>
    <property type="match status" value="1"/>
</dbReference>
<dbReference type="PROSITE" id="PS50944">
    <property type="entry name" value="HTH_DTXR"/>
    <property type="match status" value="1"/>
</dbReference>
<dbReference type="InterPro" id="IPR008988">
    <property type="entry name" value="Transcriptional_repressor_C"/>
</dbReference>
<dbReference type="PANTHER" id="PTHR33238:SF7">
    <property type="entry name" value="IRON-DEPENDENT TRANSCRIPTIONAL REGULATOR"/>
    <property type="match status" value="1"/>
</dbReference>
<keyword evidence="11" id="KW-1185">Reference proteome</keyword>
<evidence type="ECO:0000256" key="5">
    <source>
        <dbReference type="ARBA" id="ARBA00023015"/>
    </source>
</evidence>
<keyword evidence="7" id="KW-0804">Transcription</keyword>
<dbReference type="InterPro" id="IPR036390">
    <property type="entry name" value="WH_DNA-bd_sf"/>
</dbReference>
<sequence length="242" mass="26095">MALSQPVEDYLAAIYRAVHKGGQATTSEIARRLNVSAASTTHMFQRLAQEGLVRYKEYSGVSLTEAGEVAALDVIRRHRLAERFLTDVLEIPWDRVDALANRMEHALPAEVIQGFDRILDNPRTCPHGYPIPDAHGQVALLSDRTLAEAAEGDELTVSRVDEDDPALLRYLAEAGLTPGQRVRVMRKPPFEEPLVLDVGGQERTVGSRIAQSVYVCTPGDEGEEAGRAAAEGGGGGAAGPSD</sequence>
<dbReference type="AlphaFoldDB" id="A0A0K2SKA5"/>
<keyword evidence="6" id="KW-0238">DNA-binding</keyword>
<dbReference type="InterPro" id="IPR022687">
    <property type="entry name" value="HTH_DTXR"/>
</dbReference>
<dbReference type="Gene3D" id="1.10.10.10">
    <property type="entry name" value="Winged helix-like DNA-binding domain superfamily/Winged helix DNA-binding domain"/>
    <property type="match status" value="1"/>
</dbReference>
<dbReference type="InterPro" id="IPR001367">
    <property type="entry name" value="Fe_dep_repressor"/>
</dbReference>
<evidence type="ECO:0000259" key="9">
    <source>
        <dbReference type="PROSITE" id="PS50944"/>
    </source>
</evidence>
<dbReference type="SMART" id="SM00899">
    <property type="entry name" value="FeoA"/>
    <property type="match status" value="1"/>
</dbReference>